<organism evidence="2 3">
    <name type="scientific">Mesorhizobium retamae</name>
    <dbReference type="NCBI Taxonomy" id="2912854"/>
    <lineage>
        <taxon>Bacteria</taxon>
        <taxon>Pseudomonadati</taxon>
        <taxon>Pseudomonadota</taxon>
        <taxon>Alphaproteobacteria</taxon>
        <taxon>Hyphomicrobiales</taxon>
        <taxon>Phyllobacteriaceae</taxon>
        <taxon>Mesorhizobium</taxon>
    </lineage>
</organism>
<sequence length="380" mass="40678">MGVLAKRLSRGSLAIQPAIVSDIYDAALDPHGLQGLAAIVMAAGEGSSAALGILRANAFEEAAVHNLPDKALQDYAAYYRHINPCVPLALAHHPDSISRFTDLILQPDLERTEFHTDFLRVHDTVRCMGVPAVPIGSRLLLQFSVHRSRGSMDFSDDDVARLQGLTPHLQRAVQLRRRLNLDLHMNAGLAALERMAFGCVICDGAGHVLFANHAAEMLEASGVMTLVSRQGLLARNPNQSRQLAASIAATAAGSSGDALVLTTRDGTRVFVLTAPLPMRLGGQPGRVLVTFRSEAAATPLDAAALQRLFPLTTAEARLALALAAGHSLADYAAEHRVSDNTLRTQIASILHKTGTENQRELVRLLGLLPPIDRQAGKGIR</sequence>
<dbReference type="RefSeq" id="WP_239370844.1">
    <property type="nucleotide sequence ID" value="NZ_JAKREW010000098.1"/>
</dbReference>
<comment type="caution">
    <text evidence="2">The sequence shown here is derived from an EMBL/GenBank/DDBJ whole genome shotgun (WGS) entry which is preliminary data.</text>
</comment>
<dbReference type="Gene3D" id="1.10.10.10">
    <property type="entry name" value="Winged helix-like DNA-binding domain superfamily/Winged helix DNA-binding domain"/>
    <property type="match status" value="1"/>
</dbReference>
<reference evidence="2 3" key="1">
    <citation type="submission" date="2022-02" db="EMBL/GenBank/DDBJ databases">
        <title>Draft genome sequence of Mezorhizobium retamae strain IRAMC:0171 isolated from Retama raetam nodules.</title>
        <authorList>
            <person name="Bengaied R."/>
            <person name="Sbissi I."/>
            <person name="Huber K."/>
            <person name="Ghodbane F."/>
            <person name="Nouioui I."/>
            <person name="Tarhouni M."/>
            <person name="Gtari M."/>
        </authorList>
    </citation>
    <scope>NUCLEOTIDE SEQUENCE [LARGE SCALE GENOMIC DNA]</scope>
    <source>
        <strain evidence="2 3">IRAMC:0171</strain>
    </source>
</reference>
<keyword evidence="3" id="KW-1185">Reference proteome</keyword>
<dbReference type="SMART" id="SM00421">
    <property type="entry name" value="HTH_LUXR"/>
    <property type="match status" value="1"/>
</dbReference>
<protein>
    <recommendedName>
        <fullName evidence="1">HTH luxR-type domain-containing protein</fullName>
    </recommendedName>
</protein>
<evidence type="ECO:0000259" key="1">
    <source>
        <dbReference type="SMART" id="SM00421"/>
    </source>
</evidence>
<dbReference type="InterPro" id="IPR000792">
    <property type="entry name" value="Tscrpt_reg_LuxR_C"/>
</dbReference>
<dbReference type="EMBL" id="JAKREW010000098">
    <property type="protein sequence ID" value="MCG7509373.1"/>
    <property type="molecule type" value="Genomic_DNA"/>
</dbReference>
<dbReference type="SUPFAM" id="SSF46894">
    <property type="entry name" value="C-terminal effector domain of the bipartite response regulators"/>
    <property type="match status" value="1"/>
</dbReference>
<feature type="domain" description="HTH luxR-type" evidence="1">
    <location>
        <begin position="308"/>
        <end position="365"/>
    </location>
</feature>
<gene>
    <name evidence="2" type="ORF">L4923_30540</name>
</gene>
<name>A0ABS9QPJ2_9HYPH</name>
<accession>A0ABS9QPJ2</accession>
<dbReference type="InterPro" id="IPR016032">
    <property type="entry name" value="Sig_transdc_resp-reg_C-effctor"/>
</dbReference>
<dbReference type="InterPro" id="IPR036388">
    <property type="entry name" value="WH-like_DNA-bd_sf"/>
</dbReference>
<dbReference type="Proteomes" id="UP001201701">
    <property type="component" value="Unassembled WGS sequence"/>
</dbReference>
<proteinExistence type="predicted"/>
<evidence type="ECO:0000313" key="3">
    <source>
        <dbReference type="Proteomes" id="UP001201701"/>
    </source>
</evidence>
<evidence type="ECO:0000313" key="2">
    <source>
        <dbReference type="EMBL" id="MCG7509373.1"/>
    </source>
</evidence>